<dbReference type="Pfam" id="PF00583">
    <property type="entry name" value="Acetyltransf_1"/>
    <property type="match status" value="1"/>
</dbReference>
<evidence type="ECO:0000313" key="4">
    <source>
        <dbReference type="EMBL" id="KDQ07437.1"/>
    </source>
</evidence>
<dbReference type="OrthoDB" id="41532at2759"/>
<dbReference type="STRING" id="930990.A0A067M6E7"/>
<dbReference type="AlphaFoldDB" id="A0A067M6E7"/>
<protein>
    <recommendedName>
        <fullName evidence="3">N-acetyltransferase domain-containing protein</fullName>
    </recommendedName>
</protein>
<keyword evidence="2" id="KW-0012">Acyltransferase</keyword>
<dbReference type="InterPro" id="IPR000182">
    <property type="entry name" value="GNAT_dom"/>
</dbReference>
<keyword evidence="1" id="KW-0808">Transferase</keyword>
<dbReference type="PROSITE" id="PS51186">
    <property type="entry name" value="GNAT"/>
    <property type="match status" value="1"/>
</dbReference>
<evidence type="ECO:0000256" key="1">
    <source>
        <dbReference type="ARBA" id="ARBA00022679"/>
    </source>
</evidence>
<evidence type="ECO:0000259" key="3">
    <source>
        <dbReference type="PROSITE" id="PS51186"/>
    </source>
</evidence>
<dbReference type="Gene3D" id="3.40.630.30">
    <property type="match status" value="1"/>
</dbReference>
<name>A0A067M6E7_BOTB1</name>
<sequence length="170" mass="18932">MPTMPKSLVRVRRLTTGDGPLLREIRLLALATDPPAFSSNAARESAYPSSVWAERAPRSAAAFIDGNPDPVGLVAYLWLEQDKHARLVSMWVKPEARRMGLGQELVGWVVDEVVGKRGAVLDLDVKKENLGAVSLYARMGFVVDIRQEVVEDLRMIYQQRNTLMVESEGK</sequence>
<dbReference type="SUPFAM" id="SSF55729">
    <property type="entry name" value="Acyl-CoA N-acyltransferases (Nat)"/>
    <property type="match status" value="1"/>
</dbReference>
<dbReference type="HOGENOM" id="CLU_013985_19_3_1"/>
<evidence type="ECO:0000256" key="2">
    <source>
        <dbReference type="ARBA" id="ARBA00023315"/>
    </source>
</evidence>
<dbReference type="InterPro" id="IPR050832">
    <property type="entry name" value="Bact_Acetyltransf"/>
</dbReference>
<dbReference type="Proteomes" id="UP000027195">
    <property type="component" value="Unassembled WGS sequence"/>
</dbReference>
<evidence type="ECO:0000313" key="5">
    <source>
        <dbReference type="Proteomes" id="UP000027195"/>
    </source>
</evidence>
<dbReference type="GO" id="GO:0016747">
    <property type="term" value="F:acyltransferase activity, transferring groups other than amino-acyl groups"/>
    <property type="evidence" value="ECO:0007669"/>
    <property type="project" value="InterPro"/>
</dbReference>
<dbReference type="PANTHER" id="PTHR43877:SF2">
    <property type="entry name" value="AMINOALKYLPHOSPHONATE N-ACETYLTRANSFERASE-RELATED"/>
    <property type="match status" value="1"/>
</dbReference>
<dbReference type="InParanoid" id="A0A067M6E7"/>
<dbReference type="EMBL" id="KL198107">
    <property type="protein sequence ID" value="KDQ07437.1"/>
    <property type="molecule type" value="Genomic_DNA"/>
</dbReference>
<accession>A0A067M6E7</accession>
<keyword evidence="5" id="KW-1185">Reference proteome</keyword>
<feature type="domain" description="N-acetyltransferase" evidence="3">
    <location>
        <begin position="9"/>
        <end position="160"/>
    </location>
</feature>
<organism evidence="4 5">
    <name type="scientific">Botryobasidium botryosum (strain FD-172 SS1)</name>
    <dbReference type="NCBI Taxonomy" id="930990"/>
    <lineage>
        <taxon>Eukaryota</taxon>
        <taxon>Fungi</taxon>
        <taxon>Dikarya</taxon>
        <taxon>Basidiomycota</taxon>
        <taxon>Agaricomycotina</taxon>
        <taxon>Agaricomycetes</taxon>
        <taxon>Cantharellales</taxon>
        <taxon>Botryobasidiaceae</taxon>
        <taxon>Botryobasidium</taxon>
    </lineage>
</organism>
<gene>
    <name evidence="4" type="ORF">BOTBODRAFT_610126</name>
</gene>
<proteinExistence type="predicted"/>
<dbReference type="InterPro" id="IPR016181">
    <property type="entry name" value="Acyl_CoA_acyltransferase"/>
</dbReference>
<reference evidence="5" key="1">
    <citation type="journal article" date="2014" name="Proc. Natl. Acad. Sci. U.S.A.">
        <title>Extensive sampling of basidiomycete genomes demonstrates inadequacy of the white-rot/brown-rot paradigm for wood decay fungi.</title>
        <authorList>
            <person name="Riley R."/>
            <person name="Salamov A.A."/>
            <person name="Brown D.W."/>
            <person name="Nagy L.G."/>
            <person name="Floudas D."/>
            <person name="Held B.W."/>
            <person name="Levasseur A."/>
            <person name="Lombard V."/>
            <person name="Morin E."/>
            <person name="Otillar R."/>
            <person name="Lindquist E.A."/>
            <person name="Sun H."/>
            <person name="LaButti K.M."/>
            <person name="Schmutz J."/>
            <person name="Jabbour D."/>
            <person name="Luo H."/>
            <person name="Baker S.E."/>
            <person name="Pisabarro A.G."/>
            <person name="Walton J.D."/>
            <person name="Blanchette R.A."/>
            <person name="Henrissat B."/>
            <person name="Martin F."/>
            <person name="Cullen D."/>
            <person name="Hibbett D.S."/>
            <person name="Grigoriev I.V."/>
        </authorList>
    </citation>
    <scope>NUCLEOTIDE SEQUENCE [LARGE SCALE GENOMIC DNA]</scope>
    <source>
        <strain evidence="5">FD-172 SS1</strain>
    </source>
</reference>
<dbReference type="PANTHER" id="PTHR43877">
    <property type="entry name" value="AMINOALKYLPHOSPHONATE N-ACETYLTRANSFERASE-RELATED-RELATED"/>
    <property type="match status" value="1"/>
</dbReference>
<dbReference type="CDD" id="cd04301">
    <property type="entry name" value="NAT_SF"/>
    <property type="match status" value="1"/>
</dbReference>